<organism evidence="3 4">
    <name type="scientific">Brassicogethes aeneus</name>
    <name type="common">Rape pollen beetle</name>
    <name type="synonym">Meligethes aeneus</name>
    <dbReference type="NCBI Taxonomy" id="1431903"/>
    <lineage>
        <taxon>Eukaryota</taxon>
        <taxon>Metazoa</taxon>
        <taxon>Ecdysozoa</taxon>
        <taxon>Arthropoda</taxon>
        <taxon>Hexapoda</taxon>
        <taxon>Insecta</taxon>
        <taxon>Pterygota</taxon>
        <taxon>Neoptera</taxon>
        <taxon>Endopterygota</taxon>
        <taxon>Coleoptera</taxon>
        <taxon>Polyphaga</taxon>
        <taxon>Cucujiformia</taxon>
        <taxon>Nitidulidae</taxon>
        <taxon>Meligethinae</taxon>
        <taxon>Brassicogethes</taxon>
    </lineage>
</organism>
<evidence type="ECO:0000313" key="3">
    <source>
        <dbReference type="EMBL" id="CAH0564196.1"/>
    </source>
</evidence>
<name>A0A9P0BJ29_BRAAE</name>
<protein>
    <submittedName>
        <fullName evidence="3">Uncharacterized protein</fullName>
    </submittedName>
</protein>
<dbReference type="AlphaFoldDB" id="A0A9P0BJ29"/>
<keyword evidence="2" id="KW-0732">Signal</keyword>
<feature type="chain" id="PRO_5040392055" evidence="2">
    <location>
        <begin position="16"/>
        <end position="339"/>
    </location>
</feature>
<evidence type="ECO:0000256" key="1">
    <source>
        <dbReference type="SAM" id="MobiDB-lite"/>
    </source>
</evidence>
<feature type="region of interest" description="Disordered" evidence="1">
    <location>
        <begin position="185"/>
        <end position="207"/>
    </location>
</feature>
<accession>A0A9P0BJ29</accession>
<proteinExistence type="predicted"/>
<keyword evidence="4" id="KW-1185">Reference proteome</keyword>
<feature type="signal peptide" evidence="2">
    <location>
        <begin position="1"/>
        <end position="15"/>
    </location>
</feature>
<gene>
    <name evidence="3" type="ORF">MELIAE_LOCUS12801</name>
</gene>
<dbReference type="EMBL" id="OV121140">
    <property type="protein sequence ID" value="CAH0564196.1"/>
    <property type="molecule type" value="Genomic_DNA"/>
</dbReference>
<dbReference type="OrthoDB" id="6767063at2759"/>
<reference evidence="3" key="1">
    <citation type="submission" date="2021-12" db="EMBL/GenBank/DDBJ databases">
        <authorList>
            <person name="King R."/>
        </authorList>
    </citation>
    <scope>NUCLEOTIDE SEQUENCE</scope>
</reference>
<sequence length="339" mass="38219">MLPLIVLSIFSFANAGYPVPSNYLQHGSYYLQHGGAYVPYQDQHVPVIVNGVPVETPEVQQAKVEHFAAVAKAKAIAAQNLKTQVIYAGNHNTGHYDNTQYHGNTDHTGHSSEYAGHSYVNVNGKSHGWRYKRSIDLGWNQIQHIPHITKEGVPLETPEVQLAKAQHQQAVHLAHLEHQKWQPENGWTQPQVNSWAPQSSGWRKPTETSYKINHGSSYHNQYHGPQHYPVLDKHGVPLETPEVNLAKLQHYAAVQQANSKQALNPWQEEQNGWANNAWTAPQSDGWTNAYLPTYNQHIPKILPNGVPEDTYEVQAARAQHLLAHAQEKSKHAGWEQPQW</sequence>
<evidence type="ECO:0000313" key="4">
    <source>
        <dbReference type="Proteomes" id="UP001154078"/>
    </source>
</evidence>
<evidence type="ECO:0000256" key="2">
    <source>
        <dbReference type="SAM" id="SignalP"/>
    </source>
</evidence>
<dbReference type="Proteomes" id="UP001154078">
    <property type="component" value="Chromosome 9"/>
</dbReference>